<organism evidence="1 2">
    <name type="scientific">Kutzneria viridogrisea</name>
    <dbReference type="NCBI Taxonomy" id="47990"/>
    <lineage>
        <taxon>Bacteria</taxon>
        <taxon>Bacillati</taxon>
        <taxon>Actinomycetota</taxon>
        <taxon>Actinomycetes</taxon>
        <taxon>Pseudonocardiales</taxon>
        <taxon>Pseudonocardiaceae</taxon>
        <taxon>Kutzneria</taxon>
    </lineage>
</organism>
<dbReference type="Gene3D" id="1.10.3210.10">
    <property type="entry name" value="Hypothetical protein af1432"/>
    <property type="match status" value="1"/>
</dbReference>
<dbReference type="Proteomes" id="UP000517916">
    <property type="component" value="Unassembled WGS sequence"/>
</dbReference>
<keyword evidence="2" id="KW-1185">Reference proteome</keyword>
<comment type="caution">
    <text evidence="1">The sequence shown here is derived from an EMBL/GenBank/DDBJ whole genome shotgun (WGS) entry which is preliminary data.</text>
</comment>
<accession>A0ABR6BL34</accession>
<dbReference type="EMBL" id="JACJID010000003">
    <property type="protein sequence ID" value="MBA8927608.1"/>
    <property type="molecule type" value="Genomic_DNA"/>
</dbReference>
<sequence length="151" mass="16504">MALYRAMTFTVQDAVRIATQAHDGQLDKAGKPYIGHPVRVMNRVSGDYERMAAVLHDVIEDTPVTAEDLLAQGCPPRVVTAVVALSKEPGEPQADYIARVAADPIAVVVKRADIADNFSPPRFDVLDEATQHRLRGKYGEALRLLDVLARS</sequence>
<dbReference type="SUPFAM" id="SSF109604">
    <property type="entry name" value="HD-domain/PDEase-like"/>
    <property type="match status" value="1"/>
</dbReference>
<keyword evidence="1" id="KW-0378">Hydrolase</keyword>
<name>A0ABR6BL34_9PSEU</name>
<dbReference type="GO" id="GO:0016787">
    <property type="term" value="F:hydrolase activity"/>
    <property type="evidence" value="ECO:0007669"/>
    <property type="project" value="UniProtKB-KW"/>
</dbReference>
<proteinExistence type="predicted"/>
<reference evidence="1 2" key="1">
    <citation type="submission" date="2020-08" db="EMBL/GenBank/DDBJ databases">
        <title>Genomic Encyclopedia of Archaeal and Bacterial Type Strains, Phase II (KMG-II): from individual species to whole genera.</title>
        <authorList>
            <person name="Goeker M."/>
        </authorList>
    </citation>
    <scope>NUCLEOTIDE SEQUENCE [LARGE SCALE GENOMIC DNA]</scope>
    <source>
        <strain evidence="1 2">DSM 43850</strain>
    </source>
</reference>
<evidence type="ECO:0000313" key="2">
    <source>
        <dbReference type="Proteomes" id="UP000517916"/>
    </source>
</evidence>
<protein>
    <submittedName>
        <fullName evidence="1">(P)ppGpp synthase/HD superfamily hydrolase</fullName>
    </submittedName>
</protein>
<gene>
    <name evidence="1" type="ORF">BC739_004814</name>
</gene>
<evidence type="ECO:0000313" key="1">
    <source>
        <dbReference type="EMBL" id="MBA8927608.1"/>
    </source>
</evidence>
<dbReference type="RefSeq" id="WP_042220291.1">
    <property type="nucleotide sequence ID" value="NZ_BAAABQ010000056.1"/>
</dbReference>